<evidence type="ECO:0000256" key="1">
    <source>
        <dbReference type="SAM" id="MobiDB-lite"/>
    </source>
</evidence>
<accession>A0A9X2YTH8</accession>
<comment type="caution">
    <text evidence="2">The sequence shown here is derived from an EMBL/GenBank/DDBJ whole genome shotgun (WGS) entry which is preliminary data.</text>
</comment>
<dbReference type="RefSeq" id="WP_264014510.1">
    <property type="nucleotide sequence ID" value="NZ_JACKSJ010000182.1"/>
</dbReference>
<gene>
    <name evidence="2" type="ORF">H7I41_20660</name>
</gene>
<organism evidence="2 3">
    <name type="scientific">[Mycobacterium] manitobense</name>
    <dbReference type="NCBI Taxonomy" id="190147"/>
    <lineage>
        <taxon>Bacteria</taxon>
        <taxon>Bacillati</taxon>
        <taxon>Actinomycetota</taxon>
        <taxon>Actinomycetes</taxon>
        <taxon>Mycobacteriales</taxon>
        <taxon>Mycobacteriaceae</taxon>
        <taxon>Mycolicibacterium</taxon>
    </lineage>
</organism>
<name>A0A9X2YTH8_9MYCO</name>
<feature type="compositionally biased region" description="Basic and acidic residues" evidence="1">
    <location>
        <begin position="1"/>
        <end position="12"/>
    </location>
</feature>
<protein>
    <submittedName>
        <fullName evidence="2">Uncharacterized protein</fullName>
    </submittedName>
</protein>
<dbReference type="EMBL" id="JACKSJ010000182">
    <property type="protein sequence ID" value="MCV7172332.1"/>
    <property type="molecule type" value="Genomic_DNA"/>
</dbReference>
<proteinExistence type="predicted"/>
<keyword evidence="3" id="KW-1185">Reference proteome</keyword>
<dbReference type="AlphaFoldDB" id="A0A9X2YTH8"/>
<reference evidence="2" key="1">
    <citation type="submission" date="2020-07" db="EMBL/GenBank/DDBJ databases">
        <authorList>
            <person name="Pettersson B.M.F."/>
            <person name="Behra P.R.K."/>
            <person name="Ramesh M."/>
            <person name="Das S."/>
            <person name="Dasgupta S."/>
            <person name="Kirsebom L.A."/>
        </authorList>
    </citation>
    <scope>NUCLEOTIDE SEQUENCE</scope>
    <source>
        <strain evidence="2">DSM 44615</strain>
    </source>
</reference>
<dbReference type="Proteomes" id="UP001140293">
    <property type="component" value="Unassembled WGS sequence"/>
</dbReference>
<reference evidence="2" key="2">
    <citation type="journal article" date="2022" name="BMC Genomics">
        <title>Comparative genome analysis of mycobacteria focusing on tRNA and non-coding RNA.</title>
        <authorList>
            <person name="Behra P.R.K."/>
            <person name="Pettersson B.M.F."/>
            <person name="Ramesh M."/>
            <person name="Das S."/>
            <person name="Dasgupta S."/>
            <person name="Kirsebom L.A."/>
        </authorList>
    </citation>
    <scope>NUCLEOTIDE SEQUENCE</scope>
    <source>
        <strain evidence="2">DSM 44615</strain>
    </source>
</reference>
<evidence type="ECO:0000313" key="3">
    <source>
        <dbReference type="Proteomes" id="UP001140293"/>
    </source>
</evidence>
<evidence type="ECO:0000313" key="2">
    <source>
        <dbReference type="EMBL" id="MCV7172332.1"/>
    </source>
</evidence>
<sequence>MTSPKDEDKSETDVDDDNKVAGSRAGKEGDEGDGSYVGRTFNDDALDDEVSGAEARSQQGDS</sequence>
<feature type="region of interest" description="Disordered" evidence="1">
    <location>
        <begin position="1"/>
        <end position="62"/>
    </location>
</feature>